<proteinExistence type="predicted"/>
<evidence type="ECO:0000313" key="2">
    <source>
        <dbReference type="Proteomes" id="UP000001307"/>
    </source>
</evidence>
<dbReference type="InParanoid" id="E4XYQ7"/>
<dbReference type="Proteomes" id="UP000001307">
    <property type="component" value="Unassembled WGS sequence"/>
</dbReference>
<sequence>MGCTSCLMIARQEWDGSRTIFLPSFRLAAPLAPADFPEAPEGEFIHLEADVDEPVNYAALEEVVDEDDEAEDSEPEDEDGFAEFEPARLEVADHQLFILKEKDEIRQTDSVIIRADAAGSFMGCTSCLMIARQEWDGSRTIFLPSFRLAAPLAPADFPEAPEGEFIHLEADVDEPVNYAALEEVVDEDDEAEDSEPEDEDGFAEFEPARLEVADHQLFILKEKDEIRQTDSETYIWTRENCQGQCGLCSNDVEFMMTGCRCKRPLVCTDCARQMCPFNWSTCPFCCAIYVASLTELHNM</sequence>
<organism evidence="1">
    <name type="scientific">Oikopleura dioica</name>
    <name type="common">Tunicate</name>
    <dbReference type="NCBI Taxonomy" id="34765"/>
    <lineage>
        <taxon>Eukaryota</taxon>
        <taxon>Metazoa</taxon>
        <taxon>Chordata</taxon>
        <taxon>Tunicata</taxon>
        <taxon>Appendicularia</taxon>
        <taxon>Copelata</taxon>
        <taxon>Oikopleuridae</taxon>
        <taxon>Oikopleura</taxon>
    </lineage>
</organism>
<dbReference type="EMBL" id="FN653343">
    <property type="protein sequence ID" value="CBY14769.1"/>
    <property type="molecule type" value="Genomic_DNA"/>
</dbReference>
<accession>E4XYQ7</accession>
<name>E4XYQ7_OIKDI</name>
<keyword evidence="2" id="KW-1185">Reference proteome</keyword>
<protein>
    <submittedName>
        <fullName evidence="1">Uncharacterized protein</fullName>
    </submittedName>
</protein>
<gene>
    <name evidence="1" type="ORF">GSOID_T00009843001</name>
</gene>
<reference evidence="1" key="1">
    <citation type="journal article" date="2010" name="Science">
        <title>Plasticity of animal genome architecture unmasked by rapid evolution of a pelagic tunicate.</title>
        <authorList>
            <person name="Denoeud F."/>
            <person name="Henriet S."/>
            <person name="Mungpakdee S."/>
            <person name="Aury J.M."/>
            <person name="Da Silva C."/>
            <person name="Brinkmann H."/>
            <person name="Mikhaleva J."/>
            <person name="Olsen L.C."/>
            <person name="Jubin C."/>
            <person name="Canestro C."/>
            <person name="Bouquet J.M."/>
            <person name="Danks G."/>
            <person name="Poulain J."/>
            <person name="Campsteijn C."/>
            <person name="Adamski M."/>
            <person name="Cross I."/>
            <person name="Yadetie F."/>
            <person name="Muffato M."/>
            <person name="Louis A."/>
            <person name="Butcher S."/>
            <person name="Tsagkogeorga G."/>
            <person name="Konrad A."/>
            <person name="Singh S."/>
            <person name="Jensen M.F."/>
            <person name="Cong E.H."/>
            <person name="Eikeseth-Otteraa H."/>
            <person name="Noel B."/>
            <person name="Anthouard V."/>
            <person name="Porcel B.M."/>
            <person name="Kachouri-Lafond R."/>
            <person name="Nishino A."/>
            <person name="Ugolini M."/>
            <person name="Chourrout P."/>
            <person name="Nishida H."/>
            <person name="Aasland R."/>
            <person name="Huzurbazar S."/>
            <person name="Westhof E."/>
            <person name="Delsuc F."/>
            <person name="Lehrach H."/>
            <person name="Reinhardt R."/>
            <person name="Weissenbach J."/>
            <person name="Roy S.W."/>
            <person name="Artiguenave F."/>
            <person name="Postlethwait J.H."/>
            <person name="Manak J.R."/>
            <person name="Thompson E.M."/>
            <person name="Jaillon O."/>
            <person name="Du Pasquier L."/>
            <person name="Boudinot P."/>
            <person name="Liberles D.A."/>
            <person name="Volff J.N."/>
            <person name="Philippe H."/>
            <person name="Lenhard B."/>
            <person name="Roest Crollius H."/>
            <person name="Wincker P."/>
            <person name="Chourrout D."/>
        </authorList>
    </citation>
    <scope>NUCLEOTIDE SEQUENCE [LARGE SCALE GENOMIC DNA]</scope>
</reference>
<evidence type="ECO:0000313" key="1">
    <source>
        <dbReference type="EMBL" id="CBY14769.1"/>
    </source>
</evidence>
<dbReference type="AlphaFoldDB" id="E4XYQ7"/>